<evidence type="ECO:0000313" key="2">
    <source>
        <dbReference type="Proteomes" id="UP001165960"/>
    </source>
</evidence>
<sequence length="543" mass="61786">MQPFEVKIVQTEQSMKKAIEHSMKDLSILSSRTIDKSNDSFQIKSTPNKGRFAVASKILKPGQLILKETPVVFVADGVEYNKRCFSCFRCSTEKSEQGKNSDFGPQITVFSECLPLSRCSKCKLAWYCSKDCQLRDWAVYHKKECVSYAKHKVSVPASIRLMTKILILSQGAYPSFMSDMISNRQQFSLQEVKKFGEMSLLLHNFIDHSQLTAIQLIDLWCKLQCNGFSICDDELSKVGVGLYEKAACFNHSCRPNAYAYFNGYNLEIRALDTIDAEQEITIAYIETFEPQTIRKKNLKEQYFFDCLCDKCCQDESKPTTRSDYLPCPVCMQALFINEFNFHAKDNGSCTCSLEHTFHELKLAYKAFKSLTVSPDKSQTAKPIDEQIKSLKAIEKTFQKHLVPTSHYFMLQLSHSLIGSLSRSIFLLLDLSNIPEACKTYTELTRYVKSYVEALICAGASKLHPFISNTYFTQSITCFQIWDLLAHNHQKGPLCELLQDYSEKLSIALNTSLSNANATHGQQSSTYIQLSQFKMSLTTFLAQK</sequence>
<dbReference type="Proteomes" id="UP001165960">
    <property type="component" value="Unassembled WGS sequence"/>
</dbReference>
<dbReference type="EMBL" id="QTSX02000728">
    <property type="protein sequence ID" value="KAJ9086237.1"/>
    <property type="molecule type" value="Genomic_DNA"/>
</dbReference>
<name>A0ACC2UIN0_9FUNG</name>
<protein>
    <submittedName>
        <fullName evidence="1">SET and MYND domain-containing protein 3</fullName>
    </submittedName>
</protein>
<proteinExistence type="predicted"/>
<evidence type="ECO:0000313" key="1">
    <source>
        <dbReference type="EMBL" id="KAJ9086237.1"/>
    </source>
</evidence>
<keyword evidence="2" id="KW-1185">Reference proteome</keyword>
<reference evidence="1" key="1">
    <citation type="submission" date="2022-04" db="EMBL/GenBank/DDBJ databases">
        <title>Genome of the entomopathogenic fungus Entomophthora muscae.</title>
        <authorList>
            <person name="Elya C."/>
            <person name="Lovett B.R."/>
            <person name="Lee E."/>
            <person name="Macias A.M."/>
            <person name="Hajek A.E."/>
            <person name="De Bivort B.L."/>
            <person name="Kasson M.T."/>
            <person name="De Fine Licht H.H."/>
            <person name="Stajich J.E."/>
        </authorList>
    </citation>
    <scope>NUCLEOTIDE SEQUENCE</scope>
    <source>
        <strain evidence="1">Berkeley</strain>
    </source>
</reference>
<gene>
    <name evidence="1" type="primary">SMYD3_2</name>
    <name evidence="1" type="ORF">DSO57_1006439</name>
</gene>
<organism evidence="1 2">
    <name type="scientific">Entomophthora muscae</name>
    <dbReference type="NCBI Taxonomy" id="34485"/>
    <lineage>
        <taxon>Eukaryota</taxon>
        <taxon>Fungi</taxon>
        <taxon>Fungi incertae sedis</taxon>
        <taxon>Zoopagomycota</taxon>
        <taxon>Entomophthoromycotina</taxon>
        <taxon>Entomophthoromycetes</taxon>
        <taxon>Entomophthorales</taxon>
        <taxon>Entomophthoraceae</taxon>
        <taxon>Entomophthora</taxon>
    </lineage>
</organism>
<accession>A0ACC2UIN0</accession>
<comment type="caution">
    <text evidence="1">The sequence shown here is derived from an EMBL/GenBank/DDBJ whole genome shotgun (WGS) entry which is preliminary data.</text>
</comment>